<organism evidence="13 14">
    <name type="scientific">Nocardioides islandensis</name>
    <dbReference type="NCBI Taxonomy" id="433663"/>
    <lineage>
        <taxon>Bacteria</taxon>
        <taxon>Bacillati</taxon>
        <taxon>Actinomycetota</taxon>
        <taxon>Actinomycetes</taxon>
        <taxon>Propionibacteriales</taxon>
        <taxon>Nocardioidaceae</taxon>
        <taxon>Nocardioides</taxon>
    </lineage>
</organism>
<dbReference type="Proteomes" id="UP000640489">
    <property type="component" value="Unassembled WGS sequence"/>
</dbReference>
<feature type="domain" description="ABC transporter" evidence="11">
    <location>
        <begin position="357"/>
        <end position="593"/>
    </location>
</feature>
<dbReference type="GO" id="GO:0005524">
    <property type="term" value="F:ATP binding"/>
    <property type="evidence" value="ECO:0007669"/>
    <property type="project" value="UniProtKB-KW"/>
</dbReference>
<dbReference type="FunFam" id="3.40.50.300:FF:000299">
    <property type="entry name" value="ABC transporter ATP-binding protein/permease"/>
    <property type="match status" value="1"/>
</dbReference>
<dbReference type="InterPro" id="IPR017871">
    <property type="entry name" value="ABC_transporter-like_CS"/>
</dbReference>
<dbReference type="RefSeq" id="WP_194708575.1">
    <property type="nucleotide sequence ID" value="NZ_JADKPN010000015.1"/>
</dbReference>
<feature type="transmembrane region" description="Helical" evidence="10">
    <location>
        <begin position="289"/>
        <end position="307"/>
    </location>
</feature>
<keyword evidence="6 13" id="KW-0067">ATP-binding</keyword>
<dbReference type="SUPFAM" id="SSF90123">
    <property type="entry name" value="ABC transporter transmembrane region"/>
    <property type="match status" value="1"/>
</dbReference>
<feature type="transmembrane region" description="Helical" evidence="10">
    <location>
        <begin position="20"/>
        <end position="45"/>
    </location>
</feature>
<name>A0A930VDC6_9ACTN</name>
<keyword evidence="7 10" id="KW-1133">Transmembrane helix</keyword>
<dbReference type="PANTHER" id="PTHR24221">
    <property type="entry name" value="ATP-BINDING CASSETTE SUB-FAMILY B"/>
    <property type="match status" value="1"/>
</dbReference>
<dbReference type="AlphaFoldDB" id="A0A930VDC6"/>
<evidence type="ECO:0000313" key="14">
    <source>
        <dbReference type="Proteomes" id="UP000640489"/>
    </source>
</evidence>
<dbReference type="Pfam" id="PF00005">
    <property type="entry name" value="ABC_tran"/>
    <property type="match status" value="1"/>
</dbReference>
<evidence type="ECO:0000256" key="5">
    <source>
        <dbReference type="ARBA" id="ARBA00022741"/>
    </source>
</evidence>
<evidence type="ECO:0000256" key="1">
    <source>
        <dbReference type="ARBA" id="ARBA00004651"/>
    </source>
</evidence>
<evidence type="ECO:0000256" key="8">
    <source>
        <dbReference type="ARBA" id="ARBA00023136"/>
    </source>
</evidence>
<dbReference type="SUPFAM" id="SSF52540">
    <property type="entry name" value="P-loop containing nucleoside triphosphate hydrolases"/>
    <property type="match status" value="1"/>
</dbReference>
<dbReference type="InterPro" id="IPR036640">
    <property type="entry name" value="ABC1_TM_sf"/>
</dbReference>
<comment type="similarity">
    <text evidence="9">Belongs to the ABC transporter superfamily. Lipid exporter (TC 3.A.1.106) family.</text>
</comment>
<dbReference type="PROSITE" id="PS50893">
    <property type="entry name" value="ABC_TRANSPORTER_2"/>
    <property type="match status" value="1"/>
</dbReference>
<gene>
    <name evidence="13" type="ORF">ISU07_19870</name>
</gene>
<dbReference type="InterPro" id="IPR003439">
    <property type="entry name" value="ABC_transporter-like_ATP-bd"/>
</dbReference>
<feature type="transmembrane region" description="Helical" evidence="10">
    <location>
        <begin position="75"/>
        <end position="99"/>
    </location>
</feature>
<evidence type="ECO:0000259" key="11">
    <source>
        <dbReference type="PROSITE" id="PS50893"/>
    </source>
</evidence>
<evidence type="ECO:0000313" key="13">
    <source>
        <dbReference type="EMBL" id="MBF4765394.1"/>
    </source>
</evidence>
<feature type="transmembrane region" description="Helical" evidence="10">
    <location>
        <begin position="178"/>
        <end position="195"/>
    </location>
</feature>
<evidence type="ECO:0000256" key="2">
    <source>
        <dbReference type="ARBA" id="ARBA00022448"/>
    </source>
</evidence>
<reference evidence="13" key="1">
    <citation type="submission" date="2020-11" db="EMBL/GenBank/DDBJ databases">
        <title>Nocardioides sp. nov., isolated from Soil of Cynanchum wilfordii Hemsley rhizosphere.</title>
        <authorList>
            <person name="Lee J.-S."/>
            <person name="Suh M.K."/>
            <person name="Kim J.-S."/>
        </authorList>
    </citation>
    <scope>NUCLEOTIDE SEQUENCE</scope>
    <source>
        <strain evidence="13">KCTC 19275</strain>
    </source>
</reference>
<dbReference type="Gene3D" id="1.20.1560.10">
    <property type="entry name" value="ABC transporter type 1, transmembrane domain"/>
    <property type="match status" value="1"/>
</dbReference>
<accession>A0A930VDC6</accession>
<dbReference type="InterPro" id="IPR011527">
    <property type="entry name" value="ABC1_TM_dom"/>
</dbReference>
<dbReference type="EMBL" id="JADKPN010000015">
    <property type="protein sequence ID" value="MBF4765394.1"/>
    <property type="molecule type" value="Genomic_DNA"/>
</dbReference>
<evidence type="ECO:0000256" key="9">
    <source>
        <dbReference type="ARBA" id="ARBA00061644"/>
    </source>
</evidence>
<dbReference type="InterPro" id="IPR027417">
    <property type="entry name" value="P-loop_NTPase"/>
</dbReference>
<feature type="domain" description="ABC transmembrane type-1" evidence="12">
    <location>
        <begin position="21"/>
        <end position="320"/>
    </location>
</feature>
<keyword evidence="5" id="KW-0547">Nucleotide-binding</keyword>
<dbReference type="GO" id="GO:0034040">
    <property type="term" value="F:ATPase-coupled lipid transmembrane transporter activity"/>
    <property type="evidence" value="ECO:0007669"/>
    <property type="project" value="TreeGrafter"/>
</dbReference>
<comment type="subcellular location">
    <subcellularLocation>
        <location evidence="1">Cell membrane</location>
        <topology evidence="1">Multi-pass membrane protein</topology>
    </subcellularLocation>
</comment>
<dbReference type="InterPro" id="IPR003593">
    <property type="entry name" value="AAA+_ATPase"/>
</dbReference>
<dbReference type="Gene3D" id="3.40.50.300">
    <property type="entry name" value="P-loop containing nucleotide triphosphate hydrolases"/>
    <property type="match status" value="1"/>
</dbReference>
<dbReference type="InterPro" id="IPR039421">
    <property type="entry name" value="Type_1_exporter"/>
</dbReference>
<keyword evidence="4 10" id="KW-0812">Transmembrane</keyword>
<dbReference type="SMART" id="SM00382">
    <property type="entry name" value="AAA"/>
    <property type="match status" value="1"/>
</dbReference>
<feature type="transmembrane region" description="Helical" evidence="10">
    <location>
        <begin position="145"/>
        <end position="172"/>
    </location>
</feature>
<evidence type="ECO:0000256" key="7">
    <source>
        <dbReference type="ARBA" id="ARBA00022989"/>
    </source>
</evidence>
<sequence length="602" mass="64070">MRDLVRDLRDILEPSTRRRLLVAMVGSVVIAMLDTFAIGLVLPLVDVATGEGVDSGTAGYVADLLGTDDPQRVTAILAVVVVLLFIGKNVGALIFNYWLLGFTYFERVNTSARILRFYLSAPYTEVSRRSGAELMRTMDTAVLQVFTMTINGLMSGFAAVVAIAAVVVALLIVAPLPTLALVAYFGAASLLYLRFAKPRAAAAGQVMNEASMAGFKAAFSALGALKEVNLRGSQQKFVEAFRQPQLRGSEAGRTAAFLGSLPRYILEVLFIIAIGLVLLIGAADGSAGTSGALGVLAVFVAAGFRLLPSISSLVASSSNVRVGAASVAIVRAEVLRAREFSVDDGPPPARLPFERELRLDAITFRYPSSEVDVLRDVDLAMPFGGTLAIVGGSGAGKTTMVDIILGLHQPTRGAVLVDGVDIAEHQASWRQNLGYVPQDTYILDATLMENVAFDVAAEDVDRDAVIRALDRAQLSELVAALPDGLDAQVGERGTLLSGGQRQRLGIARALYRNPRLLVLDEATSALDNETEHQIGQAIDALAGSISVIVVAHRLSTVRHVDRIVFLKEGRIASSGTFDTLREIDADFARLVQLGSLDADPAR</sequence>
<feature type="transmembrane region" description="Helical" evidence="10">
    <location>
        <begin position="264"/>
        <end position="283"/>
    </location>
</feature>
<evidence type="ECO:0000259" key="12">
    <source>
        <dbReference type="PROSITE" id="PS50929"/>
    </source>
</evidence>
<dbReference type="GO" id="GO:0016887">
    <property type="term" value="F:ATP hydrolysis activity"/>
    <property type="evidence" value="ECO:0007669"/>
    <property type="project" value="InterPro"/>
</dbReference>
<proteinExistence type="inferred from homology"/>
<evidence type="ECO:0000256" key="4">
    <source>
        <dbReference type="ARBA" id="ARBA00022692"/>
    </source>
</evidence>
<protein>
    <submittedName>
        <fullName evidence="13">ABC transporter ATP-binding protein</fullName>
    </submittedName>
</protein>
<keyword evidence="2" id="KW-0813">Transport</keyword>
<dbReference type="GO" id="GO:0005886">
    <property type="term" value="C:plasma membrane"/>
    <property type="evidence" value="ECO:0007669"/>
    <property type="project" value="UniProtKB-SubCell"/>
</dbReference>
<comment type="caution">
    <text evidence="13">The sequence shown here is derived from an EMBL/GenBank/DDBJ whole genome shotgun (WGS) entry which is preliminary data.</text>
</comment>
<evidence type="ECO:0000256" key="3">
    <source>
        <dbReference type="ARBA" id="ARBA00022475"/>
    </source>
</evidence>
<keyword evidence="3" id="KW-1003">Cell membrane</keyword>
<dbReference type="PANTHER" id="PTHR24221:SF632">
    <property type="entry name" value="ATP-DEPENDENT LIPID A-CORE FLIPPASE"/>
    <property type="match status" value="1"/>
</dbReference>
<keyword evidence="14" id="KW-1185">Reference proteome</keyword>
<evidence type="ECO:0000256" key="6">
    <source>
        <dbReference type="ARBA" id="ARBA00022840"/>
    </source>
</evidence>
<dbReference type="PROSITE" id="PS00211">
    <property type="entry name" value="ABC_TRANSPORTER_1"/>
    <property type="match status" value="1"/>
</dbReference>
<dbReference type="PROSITE" id="PS50929">
    <property type="entry name" value="ABC_TM1F"/>
    <property type="match status" value="1"/>
</dbReference>
<dbReference type="GO" id="GO:0140359">
    <property type="term" value="F:ABC-type transporter activity"/>
    <property type="evidence" value="ECO:0007669"/>
    <property type="project" value="InterPro"/>
</dbReference>
<keyword evidence="8 10" id="KW-0472">Membrane</keyword>
<evidence type="ECO:0000256" key="10">
    <source>
        <dbReference type="SAM" id="Phobius"/>
    </source>
</evidence>